<dbReference type="KEGG" id="iis:EYM_04730"/>
<dbReference type="AlphaFoldDB" id="A0A0U3E8U8"/>
<dbReference type="Proteomes" id="UP000060778">
    <property type="component" value="Chromosome"/>
</dbReference>
<dbReference type="EMBL" id="CP006867">
    <property type="protein sequence ID" value="ALU11790.1"/>
    <property type="molecule type" value="Genomic_DNA"/>
</dbReference>
<evidence type="ECO:0000313" key="2">
    <source>
        <dbReference type="Proteomes" id="UP000060778"/>
    </source>
</evidence>
<gene>
    <name evidence="1" type="ORF">EYM_04730</name>
</gene>
<accession>A0A0U3E8U8</accession>
<protein>
    <submittedName>
        <fullName evidence="1">Uncharacterized protein</fullName>
    </submittedName>
</protein>
<evidence type="ECO:0000313" key="1">
    <source>
        <dbReference type="EMBL" id="ALU11790.1"/>
    </source>
</evidence>
<reference evidence="1 2" key="1">
    <citation type="submission" date="2013-11" db="EMBL/GenBank/DDBJ databases">
        <title>Comparative genomics of Ignicoccus.</title>
        <authorList>
            <person name="Podar M."/>
        </authorList>
    </citation>
    <scope>NUCLEOTIDE SEQUENCE [LARGE SCALE GENOMIC DNA]</scope>
    <source>
        <strain evidence="1 2">DSM 13165</strain>
    </source>
</reference>
<organism evidence="1 2">
    <name type="scientific">Ignicoccus islandicus DSM 13165</name>
    <dbReference type="NCBI Taxonomy" id="940295"/>
    <lineage>
        <taxon>Archaea</taxon>
        <taxon>Thermoproteota</taxon>
        <taxon>Thermoprotei</taxon>
        <taxon>Desulfurococcales</taxon>
        <taxon>Desulfurococcaceae</taxon>
        <taxon>Ignicoccus</taxon>
    </lineage>
</organism>
<keyword evidence="2" id="KW-1185">Reference proteome</keyword>
<name>A0A0U3E8U8_9CREN</name>
<dbReference type="STRING" id="940295.EYM_04730"/>
<sequence>MMKKSRSEHSLKVILEKSRSKSGKHAFVRLAARVNLDTNEVIEVIQPTGSSPPKTYSEGISKEVNLKYGNKEALVIVSMVKVPHPNPKRRVKGTVEVYSNGELVYKAKYVKGILRGSAGDPKYFPAVKVVFEKLQIPVKRENPNAHVPGRGN</sequence>
<proteinExistence type="predicted"/>